<dbReference type="EMBL" id="CABPRW010000002">
    <property type="protein sequence ID" value="VVD79546.1"/>
    <property type="molecule type" value="Genomic_DNA"/>
</dbReference>
<name>A0A5E4SUH4_9BURK</name>
<dbReference type="PROSITE" id="PS50928">
    <property type="entry name" value="ABC_TM1"/>
    <property type="match status" value="2"/>
</dbReference>
<dbReference type="InterPro" id="IPR035906">
    <property type="entry name" value="MetI-like_sf"/>
</dbReference>
<feature type="domain" description="ABC transmembrane type-1" evidence="8">
    <location>
        <begin position="120"/>
        <end position="324"/>
    </location>
</feature>
<gene>
    <name evidence="9" type="ORF">PFI31113_01036</name>
</gene>
<keyword evidence="2 7" id="KW-0813">Transport</keyword>
<feature type="transmembrane region" description="Helical" evidence="7">
    <location>
        <begin position="580"/>
        <end position="599"/>
    </location>
</feature>
<comment type="subcellular location">
    <subcellularLocation>
        <location evidence="1 7">Cell membrane</location>
        <topology evidence="1 7">Multi-pass membrane protein</topology>
    </subcellularLocation>
</comment>
<dbReference type="CDD" id="cd06261">
    <property type="entry name" value="TM_PBP2"/>
    <property type="match status" value="2"/>
</dbReference>
<keyword evidence="3" id="KW-1003">Cell membrane</keyword>
<accession>A0A5E4SUH4</accession>
<sequence length="606" mass="63982">MSSTPPSRAATDPVSLDAFSGASDPAEGLITSAAVAGTTQTLPAGRASGLAGEVGDARRRARGGGRGRLSGVGAWRLVAWIPALIVLVPMFGIVAALGAGDADTRAVLAHMLDTVLPEYALNSLRISLAVSVGVLVAGVASAWLVVHYAFPGRRLLEWALILPLAMPAYVTAYAYTDFLQFAGPVQSALRKLLAVERVTWFPEVRSWYGAAWVFAGAFYPYVYLLARTAFLEHSQRVFEAARTLGCTPLQAFVRVALPLARPALVAGVALVLMETLADYGAVAYFGVPTFTTGIYRAWLSMGDRVAAAQLSACLLFTVLVLLIAEARSRARLRYYGAPGRAPTTSRRTRLRGARAAWATLACALPLVVGFVLPALIMLRLAVSELDQVPWPRYGEWVYNTVRLAGVAALVASAFAIVLGYAQRLAPGRVTRIAVRLVGVGYAIPGAVIALGILTPVLSLDSWLGNAFGAKGLVLAGTGGVLIYAYVVRFLPAALQSVDAGFGRIAPNLDASARSLGVGGWSMLRRVHLPLLRGSVLSAALLVFVDVMKELPATLALRPFNMDTLAVVTSHLAADERLAEAAVPALTLVLVGLLPVLVLARAMARRA</sequence>
<dbReference type="GO" id="GO:0055085">
    <property type="term" value="P:transmembrane transport"/>
    <property type="evidence" value="ECO:0007669"/>
    <property type="project" value="InterPro"/>
</dbReference>
<evidence type="ECO:0000256" key="2">
    <source>
        <dbReference type="ARBA" id="ARBA00022448"/>
    </source>
</evidence>
<proteinExistence type="inferred from homology"/>
<evidence type="ECO:0000259" key="8">
    <source>
        <dbReference type="PROSITE" id="PS50928"/>
    </source>
</evidence>
<evidence type="ECO:0000256" key="7">
    <source>
        <dbReference type="RuleBase" id="RU363032"/>
    </source>
</evidence>
<dbReference type="FunFam" id="1.10.3720.10:FF:000088">
    <property type="entry name" value="Iron(III) ABC transporter, permease protein"/>
    <property type="match status" value="1"/>
</dbReference>
<keyword evidence="4 7" id="KW-0812">Transmembrane</keyword>
<feature type="transmembrane region" description="Helical" evidence="7">
    <location>
        <begin position="530"/>
        <end position="547"/>
    </location>
</feature>
<evidence type="ECO:0000256" key="4">
    <source>
        <dbReference type="ARBA" id="ARBA00022692"/>
    </source>
</evidence>
<dbReference type="InterPro" id="IPR000515">
    <property type="entry name" value="MetI-like"/>
</dbReference>
<keyword evidence="5 7" id="KW-1133">Transmembrane helix</keyword>
<evidence type="ECO:0000256" key="5">
    <source>
        <dbReference type="ARBA" id="ARBA00022989"/>
    </source>
</evidence>
<feature type="transmembrane region" description="Helical" evidence="7">
    <location>
        <begin position="263"/>
        <end position="285"/>
    </location>
</feature>
<dbReference type="Proteomes" id="UP000382577">
    <property type="component" value="Unassembled WGS sequence"/>
</dbReference>
<feature type="transmembrane region" description="Helical" evidence="7">
    <location>
        <begin position="396"/>
        <end position="420"/>
    </location>
</feature>
<organism evidence="9 10">
    <name type="scientific">Pandoraea fibrosis</name>
    <dbReference type="NCBI Taxonomy" id="1891094"/>
    <lineage>
        <taxon>Bacteria</taxon>
        <taxon>Pseudomonadati</taxon>
        <taxon>Pseudomonadota</taxon>
        <taxon>Betaproteobacteria</taxon>
        <taxon>Burkholderiales</taxon>
        <taxon>Burkholderiaceae</taxon>
        <taxon>Pandoraea</taxon>
    </lineage>
</organism>
<feature type="transmembrane region" description="Helical" evidence="7">
    <location>
        <begin position="158"/>
        <end position="176"/>
    </location>
</feature>
<protein>
    <submittedName>
        <fullName evidence="9">Iron ABC transporter permease</fullName>
    </submittedName>
</protein>
<dbReference type="GO" id="GO:0005886">
    <property type="term" value="C:plasma membrane"/>
    <property type="evidence" value="ECO:0007669"/>
    <property type="project" value="UniProtKB-SubCell"/>
</dbReference>
<keyword evidence="6 7" id="KW-0472">Membrane</keyword>
<evidence type="ECO:0000313" key="9">
    <source>
        <dbReference type="EMBL" id="VVD79546.1"/>
    </source>
</evidence>
<evidence type="ECO:0000256" key="3">
    <source>
        <dbReference type="ARBA" id="ARBA00022475"/>
    </source>
</evidence>
<comment type="similarity">
    <text evidence="7">Belongs to the binding-protein-dependent transport system permease family.</text>
</comment>
<feature type="transmembrane region" description="Helical" evidence="7">
    <location>
        <begin position="305"/>
        <end position="324"/>
    </location>
</feature>
<feature type="transmembrane region" description="Helical" evidence="7">
    <location>
        <begin position="207"/>
        <end position="226"/>
    </location>
</feature>
<dbReference type="Gene3D" id="1.10.3720.10">
    <property type="entry name" value="MetI-like"/>
    <property type="match status" value="2"/>
</dbReference>
<feature type="transmembrane region" description="Helical" evidence="7">
    <location>
        <begin position="119"/>
        <end position="146"/>
    </location>
</feature>
<dbReference type="Pfam" id="PF00528">
    <property type="entry name" value="BPD_transp_1"/>
    <property type="match status" value="1"/>
</dbReference>
<dbReference type="RefSeq" id="WP_224785847.1">
    <property type="nucleotide sequence ID" value="NZ_CABPRW010000002.1"/>
</dbReference>
<evidence type="ECO:0000256" key="1">
    <source>
        <dbReference type="ARBA" id="ARBA00004651"/>
    </source>
</evidence>
<dbReference type="AlphaFoldDB" id="A0A5E4SUH4"/>
<dbReference type="SUPFAM" id="SSF161098">
    <property type="entry name" value="MetI-like"/>
    <property type="match status" value="2"/>
</dbReference>
<feature type="transmembrane region" description="Helical" evidence="7">
    <location>
        <begin position="355"/>
        <end position="376"/>
    </location>
</feature>
<evidence type="ECO:0000256" key="6">
    <source>
        <dbReference type="ARBA" id="ARBA00023136"/>
    </source>
</evidence>
<feature type="domain" description="ABC transmembrane type-1" evidence="8">
    <location>
        <begin position="397"/>
        <end position="598"/>
    </location>
</feature>
<evidence type="ECO:0000313" key="10">
    <source>
        <dbReference type="Proteomes" id="UP000382577"/>
    </source>
</evidence>
<feature type="transmembrane region" description="Helical" evidence="7">
    <location>
        <begin position="77"/>
        <end position="99"/>
    </location>
</feature>
<reference evidence="9 10" key="1">
    <citation type="submission" date="2019-08" db="EMBL/GenBank/DDBJ databases">
        <authorList>
            <person name="Peeters C."/>
        </authorList>
    </citation>
    <scope>NUCLEOTIDE SEQUENCE [LARGE SCALE GENOMIC DNA]</scope>
    <source>
        <strain evidence="9 10">LMG 31113</strain>
    </source>
</reference>
<dbReference type="PANTHER" id="PTHR30183:SF2">
    <property type="entry name" value="IRON UTILIZATION PROTEIN"/>
    <property type="match status" value="1"/>
</dbReference>
<dbReference type="PANTHER" id="PTHR30183">
    <property type="entry name" value="MOLYBDENUM TRANSPORT SYSTEM PERMEASE PROTEIN MODB"/>
    <property type="match status" value="1"/>
</dbReference>
<feature type="transmembrane region" description="Helical" evidence="7">
    <location>
        <begin position="466"/>
        <end position="486"/>
    </location>
</feature>
<feature type="transmembrane region" description="Helical" evidence="7">
    <location>
        <begin position="432"/>
        <end position="454"/>
    </location>
</feature>